<dbReference type="GO" id="GO:0005524">
    <property type="term" value="F:ATP binding"/>
    <property type="evidence" value="ECO:0007669"/>
    <property type="project" value="InterPro"/>
</dbReference>
<feature type="signal peptide" evidence="2">
    <location>
        <begin position="1"/>
        <end position="22"/>
    </location>
</feature>
<feature type="compositionally biased region" description="Low complexity" evidence="1">
    <location>
        <begin position="960"/>
        <end position="983"/>
    </location>
</feature>
<dbReference type="AlphaFoldDB" id="A0A238F8R1"/>
<feature type="region of interest" description="Disordered" evidence="1">
    <location>
        <begin position="942"/>
        <end position="1044"/>
    </location>
</feature>
<dbReference type="InterPro" id="IPR011009">
    <property type="entry name" value="Kinase-like_dom_sf"/>
</dbReference>
<dbReference type="STRING" id="269621.A0A238F8R1"/>
<dbReference type="SUPFAM" id="SSF56112">
    <property type="entry name" value="Protein kinase-like (PK-like)"/>
    <property type="match status" value="1"/>
</dbReference>
<gene>
    <name evidence="4" type="ORF">BQ2448_2537</name>
</gene>
<name>A0A238F8R1_9BASI</name>
<evidence type="ECO:0000313" key="5">
    <source>
        <dbReference type="Proteomes" id="UP000198372"/>
    </source>
</evidence>
<feature type="compositionally biased region" description="Pro residues" evidence="1">
    <location>
        <begin position="991"/>
        <end position="1001"/>
    </location>
</feature>
<dbReference type="GO" id="GO:0005737">
    <property type="term" value="C:cytoplasm"/>
    <property type="evidence" value="ECO:0007669"/>
    <property type="project" value="TreeGrafter"/>
</dbReference>
<dbReference type="EMBL" id="FMSP01000004">
    <property type="protein sequence ID" value="SCV69517.1"/>
    <property type="molecule type" value="Genomic_DNA"/>
</dbReference>
<dbReference type="SUPFAM" id="SSF48371">
    <property type="entry name" value="ARM repeat"/>
    <property type="match status" value="1"/>
</dbReference>
<dbReference type="OrthoDB" id="447103at2759"/>
<proteinExistence type="predicted"/>
<dbReference type="GO" id="GO:0004672">
    <property type="term" value="F:protein kinase activity"/>
    <property type="evidence" value="ECO:0007669"/>
    <property type="project" value="InterPro"/>
</dbReference>
<feature type="compositionally biased region" description="Acidic residues" evidence="1">
    <location>
        <begin position="809"/>
        <end position="819"/>
    </location>
</feature>
<evidence type="ECO:0000313" key="4">
    <source>
        <dbReference type="EMBL" id="SCV69517.1"/>
    </source>
</evidence>
<evidence type="ECO:0000256" key="1">
    <source>
        <dbReference type="SAM" id="MobiDB-lite"/>
    </source>
</evidence>
<dbReference type="Gene3D" id="3.30.200.20">
    <property type="entry name" value="Phosphorylase Kinase, domain 1"/>
    <property type="match status" value="1"/>
</dbReference>
<accession>A0A238F8R1</accession>
<reference evidence="5" key="1">
    <citation type="submission" date="2016-09" db="EMBL/GenBank/DDBJ databases">
        <authorList>
            <person name="Jeantristanb JTB J.-T."/>
            <person name="Ricardo R."/>
        </authorList>
    </citation>
    <scope>NUCLEOTIDE SEQUENCE [LARGE SCALE GENOMIC DNA]</scope>
</reference>
<sequence length="1102" mass="117853">MSWLSSLAGSVASTVISASASALSGGNNVPGLTAYTLGDKLYQFDRRSIWTVWNGSKKDDSTSVTVFSFDVNAPQQPNHGGPSGSSNDRKAQLALAKNALRKLRALRHPHILKFLDGVDTDTSVWIITEPVRSLSLQLDSTGTPMADESKVFGLLHLVTALAFLNKDGASIHGNIRPESVWITQGGEWKLGGMELTTRKDDDSGVIWNYAGLVPDARSYTSPEVRREGWTALKESVSPRVRIQARVSSLSPRTPTPTPRYEASALDSYQLYLLIFVIFNGALPPTFSSSSDSPPTLPGTRGQIPQNIYTTWRRLANANAKARLRTDVFLELGIGSESGTPGWWPSNRLVKLSAALEAFSLASEVEKMELLKMLKTVSDANVAAAGSSGVNKQASNALPDEFLKYKVLPSLVRTFEFGGGGPALLPIILNLASGLSEQEYSHSIIQPLVRMFATPDRATRMALLEGLDKFADKLSNKDVTEKIWPHLVRPMPGASLRTRAKGWLTRSFLHQLSGFGDVVPVIREATVKSVLLIAPKVNHDWAPLPSRRPQLTQVDLGNPQLSDRILNNDLLRLLARSQTDPEPGIRTNTCILLGRLSRHLQPSTNRKVLVPAFARALRDPFIHARIAGLMALMATADVYEKEDLAGKVIPAMSICLIDREKAVRDQGYKAIDMFVKKCEQLTLSMPETAATTDENGNPIVPGAAGAGATAASTTMAMKAANATQPGLATNAAGAAGALAGWAFASVSKKLSSAEAAAPMQAGPSIPASAPILPTTSPPKPAAGGESNGHASRPSVHRPFQSSSLSQPEGFDGEEEEDDDGNVGPEDWGQDLMDVHADDDDWDQFESGTHAPRKVDPLAARLSTTKPKTLKLGGGATKASKMMPMMDFDAVAEAWDTEQVPSFGTTNKPASIASVRKPAPNLMASAVSAGPKQVVSLAPRPARTPIAVNSSPRKPIRPLVGAATRTPTSPPRSSMSSASVESSPRTRQLSTPQSPPPPPPAPNPFADIISSPQQRVFSPPPPAPTLPEFDSDPIPSPRIATPPVRAASPAISVVSTSNETIKSTEGEVTGAGPASTVWMTKEEKMAHSREQRRLRMAQAKARLK</sequence>
<dbReference type="PANTHER" id="PTHR12984">
    <property type="entry name" value="SCY1-RELATED S/T PROTEIN KINASE-LIKE"/>
    <property type="match status" value="1"/>
</dbReference>
<keyword evidence="5" id="KW-1185">Reference proteome</keyword>
<dbReference type="InterPro" id="IPR000719">
    <property type="entry name" value="Prot_kinase_dom"/>
</dbReference>
<dbReference type="PANTHER" id="PTHR12984:SF3">
    <property type="entry name" value="N-TERMINAL KINASE-LIKE PROTEIN"/>
    <property type="match status" value="1"/>
</dbReference>
<dbReference type="GO" id="GO:0006409">
    <property type="term" value="P:tRNA export from nucleus"/>
    <property type="evidence" value="ECO:0007669"/>
    <property type="project" value="TreeGrafter"/>
</dbReference>
<dbReference type="InterPro" id="IPR051177">
    <property type="entry name" value="CIK-Related_Protein"/>
</dbReference>
<protein>
    <submittedName>
        <fullName evidence="4">BQ2448_2537 protein</fullName>
    </submittedName>
</protein>
<feature type="region of interest" description="Disordered" evidence="1">
    <location>
        <begin position="759"/>
        <end position="832"/>
    </location>
</feature>
<dbReference type="Gene3D" id="1.10.510.10">
    <property type="entry name" value="Transferase(Phosphotransferase) domain 1"/>
    <property type="match status" value="1"/>
</dbReference>
<dbReference type="InterPro" id="IPR016024">
    <property type="entry name" value="ARM-type_fold"/>
</dbReference>
<dbReference type="PROSITE" id="PS50011">
    <property type="entry name" value="PROTEIN_KINASE_DOM"/>
    <property type="match status" value="1"/>
</dbReference>
<dbReference type="InterPro" id="IPR011989">
    <property type="entry name" value="ARM-like"/>
</dbReference>
<evidence type="ECO:0000259" key="3">
    <source>
        <dbReference type="PROSITE" id="PS50011"/>
    </source>
</evidence>
<keyword evidence="2" id="KW-0732">Signal</keyword>
<dbReference type="Proteomes" id="UP000198372">
    <property type="component" value="Unassembled WGS sequence"/>
</dbReference>
<dbReference type="Gene3D" id="1.25.10.10">
    <property type="entry name" value="Leucine-rich Repeat Variant"/>
    <property type="match status" value="1"/>
</dbReference>
<evidence type="ECO:0000256" key="2">
    <source>
        <dbReference type="SAM" id="SignalP"/>
    </source>
</evidence>
<organism evidence="4 5">
    <name type="scientific">Microbotryum intermedium</name>
    <dbReference type="NCBI Taxonomy" id="269621"/>
    <lineage>
        <taxon>Eukaryota</taxon>
        <taxon>Fungi</taxon>
        <taxon>Dikarya</taxon>
        <taxon>Basidiomycota</taxon>
        <taxon>Pucciniomycotina</taxon>
        <taxon>Microbotryomycetes</taxon>
        <taxon>Microbotryales</taxon>
        <taxon>Microbotryaceae</taxon>
        <taxon>Microbotryum</taxon>
    </lineage>
</organism>
<feature type="domain" description="Protein kinase" evidence="3">
    <location>
        <begin position="35"/>
        <end position="342"/>
    </location>
</feature>
<feature type="chain" id="PRO_5012195668" evidence="2">
    <location>
        <begin position="23"/>
        <end position="1102"/>
    </location>
</feature>